<keyword evidence="2" id="KW-1185">Reference proteome</keyword>
<accession>A0A504JEF8</accession>
<evidence type="ECO:0008006" key="3">
    <source>
        <dbReference type="Google" id="ProtNLM"/>
    </source>
</evidence>
<comment type="caution">
    <text evidence="1">The sequence shown here is derived from an EMBL/GenBank/DDBJ whole genome shotgun (WGS) entry which is preliminary data.</text>
</comment>
<dbReference type="AlphaFoldDB" id="A0A504JEF8"/>
<proteinExistence type="predicted"/>
<organism evidence="1 2">
    <name type="scientific">Aquimarina algicola</name>
    <dbReference type="NCBI Taxonomy" id="2589995"/>
    <lineage>
        <taxon>Bacteria</taxon>
        <taxon>Pseudomonadati</taxon>
        <taxon>Bacteroidota</taxon>
        <taxon>Flavobacteriia</taxon>
        <taxon>Flavobacteriales</taxon>
        <taxon>Flavobacteriaceae</taxon>
        <taxon>Aquimarina</taxon>
    </lineage>
</organism>
<dbReference type="RefSeq" id="WP_140589293.1">
    <property type="nucleotide sequence ID" value="NZ_VFWZ01000001.1"/>
</dbReference>
<evidence type="ECO:0000313" key="1">
    <source>
        <dbReference type="EMBL" id="TPN89074.1"/>
    </source>
</evidence>
<reference evidence="1 2" key="1">
    <citation type="submission" date="2019-06" db="EMBL/GenBank/DDBJ databases">
        <authorList>
            <person name="Meng X."/>
        </authorList>
    </citation>
    <scope>NUCLEOTIDE SEQUENCE [LARGE SCALE GENOMIC DNA]</scope>
    <source>
        <strain evidence="1 2">M625</strain>
    </source>
</reference>
<gene>
    <name evidence="1" type="ORF">FHK87_02310</name>
</gene>
<name>A0A504JEF8_9FLAO</name>
<dbReference type="OrthoDB" id="1164756at2"/>
<sequence>MIPYDFILERLYPLELRHKKMFGIDAFYYKEKIVFCLREKESNNDDNGVWIATKIDFHESLKEQIKDLRMIKMYPIKSWILLPADSDYFEEGVETIATLIKQNSPYVGVIPKPKKKKKKNTTK</sequence>
<dbReference type="EMBL" id="VFWZ01000001">
    <property type="protein sequence ID" value="TPN89074.1"/>
    <property type="molecule type" value="Genomic_DNA"/>
</dbReference>
<dbReference type="Proteomes" id="UP000315540">
    <property type="component" value="Unassembled WGS sequence"/>
</dbReference>
<evidence type="ECO:0000313" key="2">
    <source>
        <dbReference type="Proteomes" id="UP000315540"/>
    </source>
</evidence>
<protein>
    <recommendedName>
        <fullName evidence="3">MmcQ/YjbR family DNA-binding protein</fullName>
    </recommendedName>
</protein>